<evidence type="ECO:0000313" key="2">
    <source>
        <dbReference type="EMBL" id="SFN47121.1"/>
    </source>
</evidence>
<dbReference type="InterPro" id="IPR011044">
    <property type="entry name" value="Quino_amine_DH_bsu"/>
</dbReference>
<protein>
    <recommendedName>
        <fullName evidence="4">DUF11 domain-containing protein</fullName>
    </recommendedName>
</protein>
<reference evidence="2 3" key="1">
    <citation type="submission" date="2016-10" db="EMBL/GenBank/DDBJ databases">
        <authorList>
            <person name="de Groot N.N."/>
        </authorList>
    </citation>
    <scope>NUCLEOTIDE SEQUENCE [LARGE SCALE GENOMIC DNA]</scope>
    <source>
        <strain evidence="2 3">CGMCC 1.7659</strain>
    </source>
</reference>
<keyword evidence="3" id="KW-1185">Reference proteome</keyword>
<accession>A0A1I4ZA19</accession>
<gene>
    <name evidence="2" type="ORF">SAMN05216289_12412</name>
</gene>
<evidence type="ECO:0008006" key="4">
    <source>
        <dbReference type="Google" id="ProtNLM"/>
    </source>
</evidence>
<dbReference type="RefSeq" id="WP_139225021.1">
    <property type="nucleotide sequence ID" value="NZ_FOVF01000024.1"/>
</dbReference>
<dbReference type="Gene3D" id="2.60.40.10">
    <property type="entry name" value="Immunoglobulins"/>
    <property type="match status" value="1"/>
</dbReference>
<dbReference type="InterPro" id="IPR013783">
    <property type="entry name" value="Ig-like_fold"/>
</dbReference>
<keyword evidence="1" id="KW-0732">Signal</keyword>
<evidence type="ECO:0000313" key="3">
    <source>
        <dbReference type="Proteomes" id="UP000198575"/>
    </source>
</evidence>
<sequence length="754" mass="79488">MRAERLWSLAVSAGVVAAGLFAPVAMAAYHAEAPPVAEDSGDASAAPMTIVWNQRRLHGSVLYFLDNPSTRLRRYDFATSSWLSDITINGAADAFDVDATGIYVKFSNRVERVALDGSGSVVVPSVTAPLPYIEVAGNVLLMGDEDNVYAYNKMTGALAGSHFAFYTMGGTSTIELEGRLYGATQGISPPDVVEVEFNPATGAITNYFDSPYHGDYPIGDKNFAREAGGLVVNSSGVVYASNTLGYLGSLGGTVQGVAFLDDRFVVMRGPQLAVFTNSVHELGEIAAPLGLQDIVGYAGSAYAISGSINALTIAPLSLDSIAQPAPPPARSWEVAAPKADFILGDGNEVVLFSQSEHAAYSFNSQAWSHANPTSVYPGPLQAAFSPINNTVYAAYAGGAIYAFPRTSTDTVSWFAATASSSLGLATAGEYVFAVDPSGAWASHYTFGPGGSLLSTVDWNYYSRQYEWDPVLRRMYFFRDDTSPNDLHWEQIGLDGSIVAEGESPYHGEVIAATPIRVSPDGSRIVLGSGQVFESGGVTFAGNLNATVADIGWLNGDVYAVTPEPTPQLRRYNATYQVIQSGRVRGTPRRLLSSSNGFVYVADVGASTIIGRLDGFLSKADLAVDPVATGSLFSGGSPINISVTVGNNGTVPSSNAMVTGDLAGLENPSWRCVPGTLVSGCANVIVNGSIANALDLQDSGQATYQISGTIPLSARNEVRIPVSITPAVSNSDPELRNNGVEVVLRLDRIFDHGFE</sequence>
<dbReference type="STRING" id="578942.SAMN05216289_12412"/>
<dbReference type="EMBL" id="FOVF01000024">
    <property type="protein sequence ID" value="SFN47121.1"/>
    <property type="molecule type" value="Genomic_DNA"/>
</dbReference>
<dbReference type="OrthoDB" id="5378341at2"/>
<feature type="signal peptide" evidence="1">
    <location>
        <begin position="1"/>
        <end position="27"/>
    </location>
</feature>
<proteinExistence type="predicted"/>
<dbReference type="SUPFAM" id="SSF50969">
    <property type="entry name" value="YVTN repeat-like/Quinoprotein amine dehydrogenase"/>
    <property type="match status" value="1"/>
</dbReference>
<feature type="chain" id="PRO_5011670703" description="DUF11 domain-containing protein" evidence="1">
    <location>
        <begin position="28"/>
        <end position="754"/>
    </location>
</feature>
<dbReference type="Proteomes" id="UP000198575">
    <property type="component" value="Unassembled WGS sequence"/>
</dbReference>
<evidence type="ECO:0000256" key="1">
    <source>
        <dbReference type="SAM" id="SignalP"/>
    </source>
</evidence>
<name>A0A1I4ZA19_9GAMM</name>
<organism evidence="2 3">
    <name type="scientific">Dokdonella immobilis</name>
    <dbReference type="NCBI Taxonomy" id="578942"/>
    <lineage>
        <taxon>Bacteria</taxon>
        <taxon>Pseudomonadati</taxon>
        <taxon>Pseudomonadota</taxon>
        <taxon>Gammaproteobacteria</taxon>
        <taxon>Lysobacterales</taxon>
        <taxon>Rhodanobacteraceae</taxon>
        <taxon>Dokdonella</taxon>
    </lineage>
</organism>
<dbReference type="AlphaFoldDB" id="A0A1I4ZA19"/>